<dbReference type="EMBL" id="BKCJ011228926">
    <property type="protein sequence ID" value="GFD07037.1"/>
    <property type="molecule type" value="Genomic_DNA"/>
</dbReference>
<accession>A0A699TA19</accession>
<evidence type="ECO:0000313" key="1">
    <source>
        <dbReference type="EMBL" id="GFD07037.1"/>
    </source>
</evidence>
<feature type="non-terminal residue" evidence="1">
    <location>
        <position position="1"/>
    </location>
</feature>
<organism evidence="1">
    <name type="scientific">Tanacetum cinerariifolium</name>
    <name type="common">Dalmatian daisy</name>
    <name type="synonym">Chrysanthemum cinerariifolium</name>
    <dbReference type="NCBI Taxonomy" id="118510"/>
    <lineage>
        <taxon>Eukaryota</taxon>
        <taxon>Viridiplantae</taxon>
        <taxon>Streptophyta</taxon>
        <taxon>Embryophyta</taxon>
        <taxon>Tracheophyta</taxon>
        <taxon>Spermatophyta</taxon>
        <taxon>Magnoliopsida</taxon>
        <taxon>eudicotyledons</taxon>
        <taxon>Gunneridae</taxon>
        <taxon>Pentapetalae</taxon>
        <taxon>asterids</taxon>
        <taxon>campanulids</taxon>
        <taxon>Asterales</taxon>
        <taxon>Asteraceae</taxon>
        <taxon>Asteroideae</taxon>
        <taxon>Anthemideae</taxon>
        <taxon>Anthemidinae</taxon>
        <taxon>Tanacetum</taxon>
    </lineage>
</organism>
<sequence>EQEISPTTLDAVLTLSQSKATARSITIMYKRLKKQQSSFVATPFSPVSAPTAKELVNQQTAILKAEQQELLEQELKQSLDAEQVYLDSLLAQRVAEEQERESMASAAQSAQRQAKLDRVALNLTNEKWIGLVDQVRANLTLSA</sequence>
<comment type="caution">
    <text evidence="1">The sequence shown here is derived from an EMBL/GenBank/DDBJ whole genome shotgun (WGS) entry which is preliminary data.</text>
</comment>
<feature type="non-terminal residue" evidence="1">
    <location>
        <position position="143"/>
    </location>
</feature>
<name>A0A699TA19_TANCI</name>
<reference evidence="1" key="1">
    <citation type="journal article" date="2019" name="Sci. Rep.">
        <title>Draft genome of Tanacetum cinerariifolium, the natural source of mosquito coil.</title>
        <authorList>
            <person name="Yamashiro T."/>
            <person name="Shiraishi A."/>
            <person name="Satake H."/>
            <person name="Nakayama K."/>
        </authorList>
    </citation>
    <scope>NUCLEOTIDE SEQUENCE</scope>
</reference>
<dbReference type="AlphaFoldDB" id="A0A699TA19"/>
<gene>
    <name evidence="1" type="ORF">Tci_879006</name>
</gene>
<protein>
    <submittedName>
        <fullName evidence="1">Uncharacterized protein</fullName>
    </submittedName>
</protein>
<proteinExistence type="predicted"/>